<evidence type="ECO:0000256" key="1">
    <source>
        <dbReference type="SAM" id="Phobius"/>
    </source>
</evidence>
<dbReference type="AlphaFoldDB" id="A0A1C7M399"/>
<keyword evidence="1" id="KW-0812">Transmembrane</keyword>
<keyword evidence="1" id="KW-0472">Membrane</keyword>
<keyword evidence="3" id="KW-1185">Reference proteome</keyword>
<dbReference type="Proteomes" id="UP000092993">
    <property type="component" value="Unassembled WGS sequence"/>
</dbReference>
<keyword evidence="1" id="KW-1133">Transmembrane helix</keyword>
<dbReference type="OrthoDB" id="676979at2759"/>
<sequence length="182" mass="19974">MRMMRRFREPDIVPIQPARLPSWSPLHIEKRQHCCEHCPSLLDKKRKRKKKQRDRTLVAILVILLFCLLGNTVFLDVHTLRSTVAPPSDEAVTNTSTSVSSSALSAQAQQCLSQYIINAPSDPASYPCSTCYSVLQAVPSNFSDGNPQDPQQIENAIQFCGLRSIFDIASTSGQAGLSTGGG</sequence>
<accession>A0A1C7M399</accession>
<proteinExistence type="predicted"/>
<dbReference type="STRING" id="5627.A0A1C7M399"/>
<dbReference type="EMBL" id="LUGG01000015">
    <property type="protein sequence ID" value="OBZ69544.1"/>
    <property type="molecule type" value="Genomic_DNA"/>
</dbReference>
<evidence type="ECO:0000313" key="2">
    <source>
        <dbReference type="EMBL" id="OBZ69544.1"/>
    </source>
</evidence>
<organism evidence="2 3">
    <name type="scientific">Grifola frondosa</name>
    <name type="common">Maitake</name>
    <name type="synonym">Polyporus frondosus</name>
    <dbReference type="NCBI Taxonomy" id="5627"/>
    <lineage>
        <taxon>Eukaryota</taxon>
        <taxon>Fungi</taxon>
        <taxon>Dikarya</taxon>
        <taxon>Basidiomycota</taxon>
        <taxon>Agaricomycotina</taxon>
        <taxon>Agaricomycetes</taxon>
        <taxon>Polyporales</taxon>
        <taxon>Grifolaceae</taxon>
        <taxon>Grifola</taxon>
    </lineage>
</organism>
<evidence type="ECO:0000313" key="3">
    <source>
        <dbReference type="Proteomes" id="UP000092993"/>
    </source>
</evidence>
<feature type="transmembrane region" description="Helical" evidence="1">
    <location>
        <begin position="56"/>
        <end position="75"/>
    </location>
</feature>
<comment type="caution">
    <text evidence="2">The sequence shown here is derived from an EMBL/GenBank/DDBJ whole genome shotgun (WGS) entry which is preliminary data.</text>
</comment>
<reference evidence="2 3" key="1">
    <citation type="submission" date="2016-03" db="EMBL/GenBank/DDBJ databases">
        <title>Whole genome sequencing of Grifola frondosa 9006-11.</title>
        <authorList>
            <person name="Min B."/>
            <person name="Park H."/>
            <person name="Kim J.-G."/>
            <person name="Cho H."/>
            <person name="Oh Y.-L."/>
            <person name="Kong W.-S."/>
            <person name="Choi I.-G."/>
        </authorList>
    </citation>
    <scope>NUCLEOTIDE SEQUENCE [LARGE SCALE GENOMIC DNA]</scope>
    <source>
        <strain evidence="2 3">9006-11</strain>
    </source>
</reference>
<gene>
    <name evidence="2" type="ORF">A0H81_10288</name>
</gene>
<protein>
    <submittedName>
        <fullName evidence="2">Uncharacterized protein</fullName>
    </submittedName>
</protein>
<name>A0A1C7M399_GRIFR</name>